<keyword evidence="4 8" id="KW-0762">Sugar transport</keyword>
<evidence type="ECO:0000256" key="5">
    <source>
        <dbReference type="ARBA" id="ARBA00022692"/>
    </source>
</evidence>
<dbReference type="EMBL" id="CP013614">
    <property type="protein sequence ID" value="ALS02711.1"/>
    <property type="molecule type" value="Genomic_DNA"/>
</dbReference>
<feature type="transmembrane region" description="Helical" evidence="9">
    <location>
        <begin position="338"/>
        <end position="360"/>
    </location>
</feature>
<feature type="transmembrane region" description="Helical" evidence="9">
    <location>
        <begin position="78"/>
        <end position="99"/>
    </location>
</feature>
<dbReference type="PIRSF" id="PIRSF006351">
    <property type="entry name" value="PTS_EIIC-Cellobiose"/>
    <property type="match status" value="1"/>
</dbReference>
<reference evidence="11 13" key="2">
    <citation type="submission" date="2015-12" db="EMBL/GenBank/DDBJ databases">
        <authorList>
            <person name="Lauer A."/>
            <person name="Humrighouse B."/>
            <person name="Loparev V."/>
            <person name="Shewmaker P.L."/>
            <person name="Whitney A.M."/>
            <person name="McLaughlin R.W."/>
        </authorList>
    </citation>
    <scope>NUCLEOTIDE SEQUENCE [LARGE SCALE GENOMIC DNA]</scope>
    <source>
        <strain evidence="11 13">LMG 23085</strain>
    </source>
</reference>
<accession>A0A0S3KEH8</accession>
<dbReference type="GO" id="GO:0005886">
    <property type="term" value="C:plasma membrane"/>
    <property type="evidence" value="ECO:0007669"/>
    <property type="project" value="UniProtKB-SubCell"/>
</dbReference>
<keyword evidence="6 9" id="KW-1133">Transmembrane helix</keyword>
<feature type="transmembrane region" description="Helical" evidence="9">
    <location>
        <begin position="229"/>
        <end position="251"/>
    </location>
</feature>
<evidence type="ECO:0000256" key="3">
    <source>
        <dbReference type="ARBA" id="ARBA00022475"/>
    </source>
</evidence>
<dbReference type="Proteomes" id="UP000183039">
    <property type="component" value="Unassembled WGS sequence"/>
</dbReference>
<dbReference type="NCBIfam" id="TIGR00410">
    <property type="entry name" value="lacE"/>
    <property type="match status" value="1"/>
</dbReference>
<evidence type="ECO:0000313" key="12">
    <source>
        <dbReference type="EMBL" id="OJG89735.1"/>
    </source>
</evidence>
<keyword evidence="2 8" id="KW-0813">Transport</keyword>
<feature type="transmembrane region" description="Helical" evidence="9">
    <location>
        <begin position="297"/>
        <end position="318"/>
    </location>
</feature>
<feature type="transmembrane region" description="Helical" evidence="9">
    <location>
        <begin position="145"/>
        <end position="165"/>
    </location>
</feature>
<dbReference type="EMBL" id="JXLC01000022">
    <property type="protein sequence ID" value="OJG89735.1"/>
    <property type="molecule type" value="Genomic_DNA"/>
</dbReference>
<evidence type="ECO:0000256" key="1">
    <source>
        <dbReference type="ARBA" id="ARBA00004651"/>
    </source>
</evidence>
<dbReference type="OrthoDB" id="1550290at2"/>
<feature type="domain" description="PTS EIIC type-3" evidence="10">
    <location>
        <begin position="8"/>
        <end position="424"/>
    </location>
</feature>
<evidence type="ECO:0000259" key="10">
    <source>
        <dbReference type="PROSITE" id="PS51105"/>
    </source>
</evidence>
<name>A0A0S3KEH8_9ENTE</name>
<dbReference type="Proteomes" id="UP000065511">
    <property type="component" value="Chromosome"/>
</dbReference>
<dbReference type="Pfam" id="PF02378">
    <property type="entry name" value="PTS_EIIC"/>
    <property type="match status" value="1"/>
</dbReference>
<evidence type="ECO:0000313" key="13">
    <source>
        <dbReference type="Proteomes" id="UP000065511"/>
    </source>
</evidence>
<dbReference type="PANTHER" id="PTHR33989">
    <property type="match status" value="1"/>
</dbReference>
<evidence type="ECO:0000256" key="2">
    <source>
        <dbReference type="ARBA" id="ARBA00022448"/>
    </source>
</evidence>
<dbReference type="GO" id="GO:1902815">
    <property type="term" value="P:N,N'-diacetylchitobiose import"/>
    <property type="evidence" value="ECO:0007669"/>
    <property type="project" value="TreeGrafter"/>
</dbReference>
<proteinExistence type="predicted"/>
<gene>
    <name evidence="11" type="ORF">ATZ33_15400</name>
    <name evidence="12" type="ORF">RV15_GL001576</name>
</gene>
<dbReference type="InterPro" id="IPR004501">
    <property type="entry name" value="PTS_EIIC_3"/>
</dbReference>
<keyword evidence="13" id="KW-1185">Reference proteome</keyword>
<dbReference type="InterPro" id="IPR051088">
    <property type="entry name" value="PTS_Sugar-EIIC/EIIB"/>
</dbReference>
<dbReference type="AlphaFoldDB" id="A0A0S3KEH8"/>
<feature type="transmembrane region" description="Helical" evidence="9">
    <location>
        <begin position="404"/>
        <end position="426"/>
    </location>
</feature>
<evidence type="ECO:0000256" key="4">
    <source>
        <dbReference type="ARBA" id="ARBA00022597"/>
    </source>
</evidence>
<dbReference type="PROSITE" id="PS51105">
    <property type="entry name" value="PTS_EIIC_TYPE_3"/>
    <property type="match status" value="1"/>
</dbReference>
<feature type="transmembrane region" description="Helical" evidence="9">
    <location>
        <begin position="367"/>
        <end position="384"/>
    </location>
</feature>
<reference evidence="12 14" key="1">
    <citation type="submission" date="2014-12" db="EMBL/GenBank/DDBJ databases">
        <title>Draft genome sequences of 29 type strains of Enterococci.</title>
        <authorList>
            <person name="Zhong Z."/>
            <person name="Sun Z."/>
            <person name="Liu W."/>
            <person name="Zhang W."/>
            <person name="Zhang H."/>
        </authorList>
    </citation>
    <scope>NUCLEOTIDE SEQUENCE [LARGE SCALE GENOMIC DNA]</scope>
    <source>
        <strain evidence="12 14">DSM 22801</strain>
    </source>
</reference>
<sequence length="436" mass="47356">MQKFNDIIDRSLVPIATKLNNQRHIAAVRDAFMLIFPLTISASLVILVNNILFSNDSFVVQLLRLSSVFPNLESAQQVLSSVANGTINIMSIFITYLVAQILAKHFNADSTLVGLTSIASFMILYPKPFNADDLNVISTQYLGAQGLFVAMIVGCLVGEFLPKLFKVKRLQINMPEMVPPAVSRSFSSMIPIVIVVGISAIVNFLVLMIAPEGVNELIYKGIQSPLRDLGGNVVGVMLLAFIQTLLFSIGIHGPNTLNAVRSAIFTEQDLANLDFINKGGSLWDVPYKETWGILNDMFANMGGTGMTMGLIIAIFIASRRPEQREIAKMSLVPGIFQINEPIIFGLPIVLNPLLIVPFILVPMVNIMIGYFVTVVWPIMPSPAIGVPWTTPGIINLFLGTGGNIVAALVGVVCLAVSVGIYLPFVIASNRAQKIDL</sequence>
<dbReference type="InterPro" id="IPR003352">
    <property type="entry name" value="PTS_EIIC"/>
</dbReference>
<protein>
    <recommendedName>
        <fullName evidence="8">Permease IIC component</fullName>
    </recommendedName>
</protein>
<dbReference type="RefSeq" id="WP_071878589.1">
    <property type="nucleotide sequence ID" value="NZ_JXLC01000022.1"/>
</dbReference>
<evidence type="ECO:0000313" key="11">
    <source>
        <dbReference type="EMBL" id="ALS02711.1"/>
    </source>
</evidence>
<feature type="transmembrane region" description="Helical" evidence="9">
    <location>
        <begin position="186"/>
        <end position="209"/>
    </location>
</feature>
<dbReference type="GO" id="GO:0009401">
    <property type="term" value="P:phosphoenolpyruvate-dependent sugar phosphotransferase system"/>
    <property type="evidence" value="ECO:0007669"/>
    <property type="project" value="InterPro"/>
</dbReference>
<keyword evidence="7 8" id="KW-0472">Membrane</keyword>
<dbReference type="KEGG" id="ess:ATZ33_15400"/>
<keyword evidence="3 8" id="KW-1003">Cell membrane</keyword>
<comment type="subcellular location">
    <subcellularLocation>
        <location evidence="1">Cell membrane</location>
        <topology evidence="1">Multi-pass membrane protein</topology>
    </subcellularLocation>
</comment>
<feature type="transmembrane region" description="Helical" evidence="9">
    <location>
        <begin position="106"/>
        <end position="125"/>
    </location>
</feature>
<keyword evidence="5 9" id="KW-0812">Transmembrane</keyword>
<evidence type="ECO:0000256" key="7">
    <source>
        <dbReference type="ARBA" id="ARBA00023136"/>
    </source>
</evidence>
<organism evidence="12 14">
    <name type="scientific">Enterococcus silesiacus</name>
    <dbReference type="NCBI Taxonomy" id="332949"/>
    <lineage>
        <taxon>Bacteria</taxon>
        <taxon>Bacillati</taxon>
        <taxon>Bacillota</taxon>
        <taxon>Bacilli</taxon>
        <taxon>Lactobacillales</taxon>
        <taxon>Enterococcaceae</taxon>
        <taxon>Enterococcus</taxon>
    </lineage>
</organism>
<evidence type="ECO:0000313" key="14">
    <source>
        <dbReference type="Proteomes" id="UP000183039"/>
    </source>
</evidence>
<dbReference type="GO" id="GO:0008982">
    <property type="term" value="F:protein-N(PI)-phosphohistidine-sugar phosphotransferase activity"/>
    <property type="evidence" value="ECO:0007669"/>
    <property type="project" value="UniProtKB-UniRule"/>
</dbReference>
<evidence type="ECO:0000256" key="9">
    <source>
        <dbReference type="SAM" id="Phobius"/>
    </source>
</evidence>
<evidence type="ECO:0000256" key="6">
    <source>
        <dbReference type="ARBA" id="ARBA00022989"/>
    </source>
</evidence>
<feature type="transmembrane region" description="Helical" evidence="9">
    <location>
        <begin position="31"/>
        <end position="53"/>
    </location>
</feature>
<dbReference type="PANTHER" id="PTHR33989:SF4">
    <property type="entry name" value="PTS SYSTEM N,N'-DIACETYLCHITOBIOSE-SPECIFIC EIIC COMPONENT"/>
    <property type="match status" value="1"/>
</dbReference>
<comment type="function">
    <text evidence="8">The phosphoenolpyruvate-dependent sugar phosphotransferase system (PTS), a major carbohydrate active -transport system, catalyzes the phosphorylation of incoming sugar substrates concomitant with their translocation across the cell membrane.</text>
</comment>
<dbReference type="InterPro" id="IPR004796">
    <property type="entry name" value="PTS_IIC_cello"/>
</dbReference>
<evidence type="ECO:0000256" key="8">
    <source>
        <dbReference type="PIRNR" id="PIRNR006351"/>
    </source>
</evidence>